<dbReference type="RefSeq" id="WP_042129911.1">
    <property type="nucleotide sequence ID" value="NZ_FZOL01000026.1"/>
</dbReference>
<dbReference type="InterPro" id="IPR013249">
    <property type="entry name" value="RNA_pol_sigma70_r4_t2"/>
</dbReference>
<dbReference type="SUPFAM" id="SSF88659">
    <property type="entry name" value="Sigma3 and sigma4 domains of RNA polymerase sigma factors"/>
    <property type="match status" value="1"/>
</dbReference>
<evidence type="ECO:0000313" key="7">
    <source>
        <dbReference type="EMBL" id="SNT16465.1"/>
    </source>
</evidence>
<accession>A0A239KEI0</accession>
<dbReference type="Gene3D" id="1.10.1740.10">
    <property type="match status" value="1"/>
</dbReference>
<keyword evidence="8" id="KW-1185">Reference proteome</keyword>
<dbReference type="InterPro" id="IPR014284">
    <property type="entry name" value="RNA_pol_sigma-70_dom"/>
</dbReference>
<dbReference type="InterPro" id="IPR036388">
    <property type="entry name" value="WH-like_DNA-bd_sf"/>
</dbReference>
<dbReference type="NCBIfam" id="NF009177">
    <property type="entry name" value="PRK12525.1"/>
    <property type="match status" value="1"/>
</dbReference>
<dbReference type="InterPro" id="IPR007627">
    <property type="entry name" value="RNA_pol_sigma70_r2"/>
</dbReference>
<dbReference type="PANTHER" id="PTHR43133:SF63">
    <property type="entry name" value="RNA POLYMERASE SIGMA FACTOR FECI-RELATED"/>
    <property type="match status" value="1"/>
</dbReference>
<dbReference type="Gene3D" id="1.10.10.10">
    <property type="entry name" value="Winged helix-like DNA-binding domain superfamily/Winged helix DNA-binding domain"/>
    <property type="match status" value="1"/>
</dbReference>
<name>A0A239KEI0_9PSED</name>
<proteinExistence type="inferred from homology"/>
<gene>
    <name evidence="7" type="ORF">SAMN05444352_12663</name>
</gene>
<protein>
    <submittedName>
        <fullName evidence="7">RNA polymerase sigma-70 factor, ECF subfamily</fullName>
    </submittedName>
</protein>
<dbReference type="Pfam" id="PF08281">
    <property type="entry name" value="Sigma70_r4_2"/>
    <property type="match status" value="1"/>
</dbReference>
<dbReference type="GO" id="GO:0016987">
    <property type="term" value="F:sigma factor activity"/>
    <property type="evidence" value="ECO:0007669"/>
    <property type="project" value="UniProtKB-KW"/>
</dbReference>
<feature type="domain" description="RNA polymerase sigma factor 70 region 4 type 2" evidence="6">
    <location>
        <begin position="111"/>
        <end position="163"/>
    </location>
</feature>
<keyword evidence="4" id="KW-0804">Transcription</keyword>
<dbReference type="InterPro" id="IPR013325">
    <property type="entry name" value="RNA_pol_sigma_r2"/>
</dbReference>
<organism evidence="7 8">
    <name type="scientific">Pseudomonas japonica</name>
    <dbReference type="NCBI Taxonomy" id="256466"/>
    <lineage>
        <taxon>Bacteria</taxon>
        <taxon>Pseudomonadati</taxon>
        <taxon>Pseudomonadota</taxon>
        <taxon>Gammaproteobacteria</taxon>
        <taxon>Pseudomonadales</taxon>
        <taxon>Pseudomonadaceae</taxon>
        <taxon>Pseudomonas</taxon>
    </lineage>
</organism>
<keyword evidence="2" id="KW-0805">Transcription regulation</keyword>
<dbReference type="PANTHER" id="PTHR43133">
    <property type="entry name" value="RNA POLYMERASE ECF-TYPE SIGMA FACTO"/>
    <property type="match status" value="1"/>
</dbReference>
<dbReference type="OrthoDB" id="9797134at2"/>
<keyword evidence="3" id="KW-0731">Sigma factor</keyword>
<dbReference type="AlphaFoldDB" id="A0A239KEI0"/>
<dbReference type="STRING" id="1215104.GCA_000730585_00404"/>
<evidence type="ECO:0000259" key="6">
    <source>
        <dbReference type="Pfam" id="PF08281"/>
    </source>
</evidence>
<dbReference type="SUPFAM" id="SSF88946">
    <property type="entry name" value="Sigma2 domain of RNA polymerase sigma factors"/>
    <property type="match status" value="1"/>
</dbReference>
<reference evidence="8" key="1">
    <citation type="submission" date="2017-06" db="EMBL/GenBank/DDBJ databases">
        <authorList>
            <person name="Varghese N."/>
            <person name="Submissions S."/>
        </authorList>
    </citation>
    <scope>NUCLEOTIDE SEQUENCE [LARGE SCALE GENOMIC DNA]</scope>
    <source>
        <strain evidence="8">DSM 22348</strain>
    </source>
</reference>
<dbReference type="Proteomes" id="UP000198407">
    <property type="component" value="Unassembled WGS sequence"/>
</dbReference>
<evidence type="ECO:0000313" key="8">
    <source>
        <dbReference type="Proteomes" id="UP000198407"/>
    </source>
</evidence>
<evidence type="ECO:0000256" key="1">
    <source>
        <dbReference type="ARBA" id="ARBA00010641"/>
    </source>
</evidence>
<sequence>MNGQNLLKQQTVTRIFQQHYLWLCSRLAFRTGCNHSAEDIAAETFLRVWMLPDPTAIREPRALLTTIAQRLMYETWRRRDLEKAYLQSLSLVPEELHPSPQEQLMLIQSLVAIDRLLEGLSRQARSVFVLSQLEGLTYVQIQQRLGLSLGRIHQLMAQALRCCYLGLEE</sequence>
<evidence type="ECO:0000259" key="5">
    <source>
        <dbReference type="Pfam" id="PF04542"/>
    </source>
</evidence>
<dbReference type="NCBIfam" id="TIGR02937">
    <property type="entry name" value="sigma70-ECF"/>
    <property type="match status" value="1"/>
</dbReference>
<dbReference type="GO" id="GO:0003677">
    <property type="term" value="F:DNA binding"/>
    <property type="evidence" value="ECO:0007669"/>
    <property type="project" value="InterPro"/>
</dbReference>
<evidence type="ECO:0000256" key="4">
    <source>
        <dbReference type="ARBA" id="ARBA00023163"/>
    </source>
</evidence>
<dbReference type="Pfam" id="PF04542">
    <property type="entry name" value="Sigma70_r2"/>
    <property type="match status" value="1"/>
</dbReference>
<dbReference type="GO" id="GO:0006352">
    <property type="term" value="P:DNA-templated transcription initiation"/>
    <property type="evidence" value="ECO:0007669"/>
    <property type="project" value="InterPro"/>
</dbReference>
<evidence type="ECO:0000256" key="3">
    <source>
        <dbReference type="ARBA" id="ARBA00023082"/>
    </source>
</evidence>
<evidence type="ECO:0000256" key="2">
    <source>
        <dbReference type="ARBA" id="ARBA00023015"/>
    </source>
</evidence>
<dbReference type="NCBIfam" id="NF008889">
    <property type="entry name" value="PRK11924.1-1"/>
    <property type="match status" value="1"/>
</dbReference>
<dbReference type="InterPro" id="IPR013324">
    <property type="entry name" value="RNA_pol_sigma_r3/r4-like"/>
</dbReference>
<dbReference type="EMBL" id="FZOL01000026">
    <property type="protein sequence ID" value="SNT16465.1"/>
    <property type="molecule type" value="Genomic_DNA"/>
</dbReference>
<feature type="domain" description="RNA polymerase sigma-70 region 2" evidence="5">
    <location>
        <begin position="16"/>
        <end position="80"/>
    </location>
</feature>
<dbReference type="InterPro" id="IPR039425">
    <property type="entry name" value="RNA_pol_sigma-70-like"/>
</dbReference>
<dbReference type="FunFam" id="1.10.10.10:FF:000427">
    <property type="entry name" value="RNA polymerase sigma factor"/>
    <property type="match status" value="1"/>
</dbReference>
<comment type="similarity">
    <text evidence="1">Belongs to the sigma-70 factor family. ECF subfamily.</text>
</comment>